<feature type="transmembrane region" description="Helical" evidence="2">
    <location>
        <begin position="484"/>
        <end position="504"/>
    </location>
</feature>
<protein>
    <recommendedName>
        <fullName evidence="5">WW domain-containing protein</fullName>
    </recommendedName>
</protein>
<sequence length="549" mass="62252">MDIPVEPPSRPASRSSGRHSISHGSFLAPYMLPNVSFSSFSTGRDSLPESVSGGSTRSSIPSQVRCGSRTSTRSRSRRQIGVITTRSSQATLSRPQEDVPELATPSETTVASGTSSMRSYPLLRANPKALNPIPEVSRYDRKIEIPLKSESDEVIVEKMRFDFDREGVPEGWIDLTHPEGALYFFNQDRRIYTDAYICDKKTFYEVMAFADQLEDYIRTEKISIPSCADLVLELLQDDDGLTTWNYYFAHNERRILFWVHDFDMTWWVSELIGQITMPHMKLELEKYYWQHVEAFPHGHTLDPADIDKLIGILSHAWSDQVTSTNPTVAIFSTDTLRQMLSMAEGIKQLGSTPEAISMHARLMGVFTHPRFLNYYGQHGARLSRDQSVHNHDPKSRSLFIKLFALVLWNAPYSVLQTLENIWVDKMLCLHPWQQFTQRLKSEWQEFVLFATVLLNANVAFLALPNVDSGNLLTGPGETPTVAQVLSQISAFTSVGSIIIGLILIRQYRTKPRSDVEEAAVFLLAETHPNRGVETLAILYSLPYALLMWR</sequence>
<evidence type="ECO:0008006" key="5">
    <source>
        <dbReference type="Google" id="ProtNLM"/>
    </source>
</evidence>
<keyword evidence="4" id="KW-1185">Reference proteome</keyword>
<accession>A0AAD5UWE7</accession>
<dbReference type="Proteomes" id="UP001212997">
    <property type="component" value="Unassembled WGS sequence"/>
</dbReference>
<organism evidence="3 4">
    <name type="scientific">Meripilus lineatus</name>
    <dbReference type="NCBI Taxonomy" id="2056292"/>
    <lineage>
        <taxon>Eukaryota</taxon>
        <taxon>Fungi</taxon>
        <taxon>Dikarya</taxon>
        <taxon>Basidiomycota</taxon>
        <taxon>Agaricomycotina</taxon>
        <taxon>Agaricomycetes</taxon>
        <taxon>Polyporales</taxon>
        <taxon>Meripilaceae</taxon>
        <taxon>Meripilus</taxon>
    </lineage>
</organism>
<comment type="caution">
    <text evidence="3">The sequence shown here is derived from an EMBL/GenBank/DDBJ whole genome shotgun (WGS) entry which is preliminary data.</text>
</comment>
<feature type="compositionally biased region" description="Polar residues" evidence="1">
    <location>
        <begin position="82"/>
        <end position="94"/>
    </location>
</feature>
<keyword evidence="2" id="KW-1133">Transmembrane helix</keyword>
<keyword evidence="2" id="KW-0812">Transmembrane</keyword>
<evidence type="ECO:0000256" key="2">
    <source>
        <dbReference type="SAM" id="Phobius"/>
    </source>
</evidence>
<feature type="compositionally biased region" description="Pro residues" evidence="1">
    <location>
        <begin position="1"/>
        <end position="10"/>
    </location>
</feature>
<dbReference type="EMBL" id="JANAWD010000431">
    <property type="protein sequence ID" value="KAJ3479560.1"/>
    <property type="molecule type" value="Genomic_DNA"/>
</dbReference>
<evidence type="ECO:0000313" key="4">
    <source>
        <dbReference type="Proteomes" id="UP001212997"/>
    </source>
</evidence>
<feature type="compositionally biased region" description="Polar residues" evidence="1">
    <location>
        <begin position="105"/>
        <end position="115"/>
    </location>
</feature>
<evidence type="ECO:0000313" key="3">
    <source>
        <dbReference type="EMBL" id="KAJ3479560.1"/>
    </source>
</evidence>
<dbReference type="AlphaFoldDB" id="A0AAD5UWE7"/>
<feature type="region of interest" description="Disordered" evidence="1">
    <location>
        <begin position="1"/>
        <end position="23"/>
    </location>
</feature>
<proteinExistence type="predicted"/>
<gene>
    <name evidence="3" type="ORF">NLI96_g8975</name>
</gene>
<reference evidence="3" key="1">
    <citation type="submission" date="2022-07" db="EMBL/GenBank/DDBJ databases">
        <title>Genome Sequence of Physisporinus lineatus.</title>
        <authorList>
            <person name="Buettner E."/>
        </authorList>
    </citation>
    <scope>NUCLEOTIDE SEQUENCE</scope>
    <source>
        <strain evidence="3">VT162</strain>
    </source>
</reference>
<keyword evidence="2" id="KW-0472">Membrane</keyword>
<feature type="compositionally biased region" description="Polar residues" evidence="1">
    <location>
        <begin position="52"/>
        <end position="62"/>
    </location>
</feature>
<evidence type="ECO:0000256" key="1">
    <source>
        <dbReference type="SAM" id="MobiDB-lite"/>
    </source>
</evidence>
<name>A0AAD5UWE7_9APHY</name>
<feature type="region of interest" description="Disordered" evidence="1">
    <location>
        <begin position="43"/>
        <end position="115"/>
    </location>
</feature>